<dbReference type="PROSITE" id="PS50089">
    <property type="entry name" value="ZF_RING_2"/>
    <property type="match status" value="2"/>
</dbReference>
<protein>
    <recommendedName>
        <fullName evidence="3">RING-type E3 ubiquitin transferase</fullName>
        <ecNumber evidence="3">2.3.2.27</ecNumber>
    </recommendedName>
</protein>
<keyword evidence="11" id="KW-1185">Reference proteome</keyword>
<dbReference type="AlphaFoldDB" id="A0AAD3CH36"/>
<evidence type="ECO:0000256" key="5">
    <source>
        <dbReference type="ARBA" id="ARBA00022723"/>
    </source>
</evidence>
<evidence type="ECO:0000256" key="7">
    <source>
        <dbReference type="ARBA" id="ARBA00022833"/>
    </source>
</evidence>
<dbReference type="Gene3D" id="3.30.40.10">
    <property type="entry name" value="Zinc/RING finger domain, C3HC4 (zinc finger)"/>
    <property type="match status" value="2"/>
</dbReference>
<keyword evidence="4" id="KW-0808">Transferase</keyword>
<dbReference type="Pfam" id="PF00097">
    <property type="entry name" value="zf-C3HC4"/>
    <property type="match status" value="1"/>
</dbReference>
<evidence type="ECO:0000256" key="8">
    <source>
        <dbReference type="PROSITE-ProRule" id="PRU00175"/>
    </source>
</evidence>
<evidence type="ECO:0000256" key="1">
    <source>
        <dbReference type="ARBA" id="ARBA00000900"/>
    </source>
</evidence>
<dbReference type="InterPro" id="IPR018957">
    <property type="entry name" value="Znf_C3HC4_RING-type"/>
</dbReference>
<reference evidence="10 11" key="1">
    <citation type="journal article" date="2021" name="Sci. Rep.">
        <title>The genome of the diatom Chaetoceros tenuissimus carries an ancient integrated fragment of an extant virus.</title>
        <authorList>
            <person name="Hongo Y."/>
            <person name="Kimura K."/>
            <person name="Takaki Y."/>
            <person name="Yoshida Y."/>
            <person name="Baba S."/>
            <person name="Kobayashi G."/>
            <person name="Nagasaki K."/>
            <person name="Hano T."/>
            <person name="Tomaru Y."/>
        </authorList>
    </citation>
    <scope>NUCLEOTIDE SEQUENCE [LARGE SCALE GENOMIC DNA]</scope>
    <source>
        <strain evidence="10 11">NIES-3715</strain>
    </source>
</reference>
<sequence length="216" mass="24697">MSSADIGNRVNEAKLLQSEEVDEVAEKEEVINYKKRSAPDDIDDTHCPICFEIFDDPHIIPDCCHRFCKSCIEESLGHRKECLLCRGIVRSRRSLRKDEPFRDLLQRLENASLNQGNAEFPRKRISNDAEGMKSLQSIKISPLSPSTDIADTTCCPKCLKYLDDPFIVQECCHRYCGTCIEEEVGDKKGCMVCKSRVTSHRSYKRDEAFAKVLRML</sequence>
<evidence type="ECO:0000256" key="6">
    <source>
        <dbReference type="ARBA" id="ARBA00022771"/>
    </source>
</evidence>
<comment type="caution">
    <text evidence="10">The sequence shown here is derived from an EMBL/GenBank/DDBJ whole genome shotgun (WGS) entry which is preliminary data.</text>
</comment>
<dbReference type="GO" id="GO:0031519">
    <property type="term" value="C:PcG protein complex"/>
    <property type="evidence" value="ECO:0007669"/>
    <property type="project" value="TreeGrafter"/>
</dbReference>
<dbReference type="GO" id="GO:0061630">
    <property type="term" value="F:ubiquitin protein ligase activity"/>
    <property type="evidence" value="ECO:0007669"/>
    <property type="project" value="UniProtKB-EC"/>
</dbReference>
<accession>A0AAD3CH36</accession>
<dbReference type="EMBL" id="BLLK01000020">
    <property type="protein sequence ID" value="GFH44505.1"/>
    <property type="molecule type" value="Genomic_DNA"/>
</dbReference>
<dbReference type="Pfam" id="PF13923">
    <property type="entry name" value="zf-C3HC4_2"/>
    <property type="match status" value="1"/>
</dbReference>
<dbReference type="PROSITE" id="PS00518">
    <property type="entry name" value="ZF_RING_1"/>
    <property type="match status" value="2"/>
</dbReference>
<comment type="pathway">
    <text evidence="2">Protein modification; protein ubiquitination.</text>
</comment>
<dbReference type="GO" id="GO:0008270">
    <property type="term" value="F:zinc ion binding"/>
    <property type="evidence" value="ECO:0007669"/>
    <property type="project" value="UniProtKB-KW"/>
</dbReference>
<evidence type="ECO:0000256" key="3">
    <source>
        <dbReference type="ARBA" id="ARBA00012483"/>
    </source>
</evidence>
<keyword evidence="7" id="KW-0862">Zinc</keyword>
<dbReference type="Proteomes" id="UP001054902">
    <property type="component" value="Unassembled WGS sequence"/>
</dbReference>
<keyword evidence="5" id="KW-0479">Metal-binding</keyword>
<keyword evidence="6 8" id="KW-0863">Zinc-finger</keyword>
<dbReference type="PANTHER" id="PTHR46076">
    <property type="entry name" value="E3 UBIQUITIN-PROTEIN LIGASE RING1 / RING 2 FAMILY MEMBER"/>
    <property type="match status" value="1"/>
</dbReference>
<dbReference type="SUPFAM" id="SSF57850">
    <property type="entry name" value="RING/U-box"/>
    <property type="match status" value="2"/>
</dbReference>
<dbReference type="EC" id="2.3.2.27" evidence="3"/>
<evidence type="ECO:0000256" key="4">
    <source>
        <dbReference type="ARBA" id="ARBA00022679"/>
    </source>
</evidence>
<evidence type="ECO:0000313" key="11">
    <source>
        <dbReference type="Proteomes" id="UP001054902"/>
    </source>
</evidence>
<proteinExistence type="predicted"/>
<dbReference type="SMART" id="SM00184">
    <property type="entry name" value="RING"/>
    <property type="match status" value="2"/>
</dbReference>
<dbReference type="InterPro" id="IPR043540">
    <property type="entry name" value="RING1/RING2"/>
</dbReference>
<dbReference type="InterPro" id="IPR017907">
    <property type="entry name" value="Znf_RING_CS"/>
</dbReference>
<feature type="domain" description="RING-type" evidence="9">
    <location>
        <begin position="155"/>
        <end position="194"/>
    </location>
</feature>
<dbReference type="PANTHER" id="PTHR46076:SF3">
    <property type="entry name" value="E3 UBIQUITIN-PROTEIN LIGASE RING1"/>
    <property type="match status" value="1"/>
</dbReference>
<evidence type="ECO:0000259" key="9">
    <source>
        <dbReference type="PROSITE" id="PS50089"/>
    </source>
</evidence>
<comment type="catalytic activity">
    <reaction evidence="1">
        <text>S-ubiquitinyl-[E2 ubiquitin-conjugating enzyme]-L-cysteine + [acceptor protein]-L-lysine = [E2 ubiquitin-conjugating enzyme]-L-cysteine + N(6)-ubiquitinyl-[acceptor protein]-L-lysine.</text>
        <dbReference type="EC" id="2.3.2.27"/>
    </reaction>
</comment>
<dbReference type="InterPro" id="IPR001841">
    <property type="entry name" value="Znf_RING"/>
</dbReference>
<dbReference type="InterPro" id="IPR013083">
    <property type="entry name" value="Znf_RING/FYVE/PHD"/>
</dbReference>
<dbReference type="GO" id="GO:0000151">
    <property type="term" value="C:ubiquitin ligase complex"/>
    <property type="evidence" value="ECO:0007669"/>
    <property type="project" value="InterPro"/>
</dbReference>
<feature type="domain" description="RING-type" evidence="9">
    <location>
        <begin position="47"/>
        <end position="86"/>
    </location>
</feature>
<gene>
    <name evidence="10" type="ORF">CTEN210_00979</name>
</gene>
<dbReference type="GO" id="GO:0003682">
    <property type="term" value="F:chromatin binding"/>
    <property type="evidence" value="ECO:0007669"/>
    <property type="project" value="TreeGrafter"/>
</dbReference>
<evidence type="ECO:0000256" key="2">
    <source>
        <dbReference type="ARBA" id="ARBA00004906"/>
    </source>
</evidence>
<name>A0AAD3CH36_9STRA</name>
<organism evidence="10 11">
    <name type="scientific">Chaetoceros tenuissimus</name>
    <dbReference type="NCBI Taxonomy" id="426638"/>
    <lineage>
        <taxon>Eukaryota</taxon>
        <taxon>Sar</taxon>
        <taxon>Stramenopiles</taxon>
        <taxon>Ochrophyta</taxon>
        <taxon>Bacillariophyta</taxon>
        <taxon>Coscinodiscophyceae</taxon>
        <taxon>Chaetocerotophycidae</taxon>
        <taxon>Chaetocerotales</taxon>
        <taxon>Chaetocerotaceae</taxon>
        <taxon>Chaetoceros</taxon>
    </lineage>
</organism>
<evidence type="ECO:0000313" key="10">
    <source>
        <dbReference type="EMBL" id="GFH44505.1"/>
    </source>
</evidence>